<keyword evidence="3" id="KW-1185">Reference proteome</keyword>
<dbReference type="Pfam" id="PF02643">
    <property type="entry name" value="DUF192"/>
    <property type="match status" value="1"/>
</dbReference>
<dbReference type="RefSeq" id="WP_066254040.1">
    <property type="nucleotide sequence ID" value="NZ_VSKL01000005.1"/>
</dbReference>
<dbReference type="EMBL" id="VSKL01000005">
    <property type="protein sequence ID" value="TYB71937.1"/>
    <property type="molecule type" value="Genomic_DNA"/>
</dbReference>
<feature type="chain" id="PRO_5023132175" evidence="1">
    <location>
        <begin position="20"/>
        <end position="165"/>
    </location>
</feature>
<name>A0A5D0QRZ9_9FLAO</name>
<dbReference type="Proteomes" id="UP000324358">
    <property type="component" value="Unassembled WGS sequence"/>
</dbReference>
<dbReference type="PROSITE" id="PS51257">
    <property type="entry name" value="PROKAR_LIPOPROTEIN"/>
    <property type="match status" value="1"/>
</dbReference>
<proteinExistence type="predicted"/>
<protein>
    <submittedName>
        <fullName evidence="2">DUF192 domain-containing protein</fullName>
    </submittedName>
</protein>
<dbReference type="InterPro" id="IPR003795">
    <property type="entry name" value="DUF192"/>
</dbReference>
<dbReference type="Gene3D" id="2.60.120.1140">
    <property type="entry name" value="Protein of unknown function DUF192"/>
    <property type="match status" value="1"/>
</dbReference>
<keyword evidence="1" id="KW-0732">Signal</keyword>
<evidence type="ECO:0000313" key="2">
    <source>
        <dbReference type="EMBL" id="TYB71937.1"/>
    </source>
</evidence>
<comment type="caution">
    <text evidence="2">The sequence shown here is derived from an EMBL/GenBank/DDBJ whole genome shotgun (WGS) entry which is preliminary data.</text>
</comment>
<gene>
    <name evidence="2" type="ORF">ES675_12270</name>
</gene>
<feature type="signal peptide" evidence="1">
    <location>
        <begin position="1"/>
        <end position="19"/>
    </location>
</feature>
<dbReference type="AlphaFoldDB" id="A0A5D0QRZ9"/>
<evidence type="ECO:0000256" key="1">
    <source>
        <dbReference type="SAM" id="SignalP"/>
    </source>
</evidence>
<reference evidence="2 3" key="1">
    <citation type="submission" date="2019-08" db="EMBL/GenBank/DDBJ databases">
        <title>Genomes of Antarctic Bizionia species.</title>
        <authorList>
            <person name="Bowman J.P."/>
        </authorList>
    </citation>
    <scope>NUCLEOTIDE SEQUENCE [LARGE SCALE GENOMIC DNA]</scope>
    <source>
        <strain evidence="2 3">APA-1</strain>
    </source>
</reference>
<dbReference type="OrthoDB" id="5526466at2"/>
<accession>A0A5D0QRZ9</accession>
<sequence length="165" mass="18771">MIRSYFKIVCLSATLFILALTSCKEEPKKPKQAKVTFKKEGTLQLIKTTNDSVVSTLDIEIADNEFETQTGLMYRESMKANRGMLFIFPNEQPRSFYMKNTRFALDLIYLDTNKNVVSFQENAQPFNEGSLPSNAAAKYVLEVNAGLVKKWNLEVGDKMTFSKTN</sequence>
<evidence type="ECO:0000313" key="3">
    <source>
        <dbReference type="Proteomes" id="UP000324358"/>
    </source>
</evidence>
<dbReference type="PANTHER" id="PTHR37953:SF1">
    <property type="entry name" value="UPF0127 PROTEIN MJ1496"/>
    <property type="match status" value="1"/>
</dbReference>
<organism evidence="2 3">
    <name type="scientific">Bizionia algoritergicola</name>
    <dbReference type="NCBI Taxonomy" id="291187"/>
    <lineage>
        <taxon>Bacteria</taxon>
        <taxon>Pseudomonadati</taxon>
        <taxon>Bacteroidota</taxon>
        <taxon>Flavobacteriia</taxon>
        <taxon>Flavobacteriales</taxon>
        <taxon>Flavobacteriaceae</taxon>
        <taxon>Bizionia</taxon>
    </lineage>
</organism>
<dbReference type="PANTHER" id="PTHR37953">
    <property type="entry name" value="UPF0127 PROTEIN MJ1496"/>
    <property type="match status" value="1"/>
</dbReference>
<dbReference type="InterPro" id="IPR038695">
    <property type="entry name" value="Saro_0823-like_sf"/>
</dbReference>